<evidence type="ECO:0000313" key="2">
    <source>
        <dbReference type="Proteomes" id="UP000017837"/>
    </source>
</evidence>
<name>V4PXZ0_9CAUL</name>
<dbReference type="STRING" id="1121022.GCA_000376105_02427"/>
<proteinExistence type="predicted"/>
<keyword evidence="2" id="KW-1185">Reference proteome</keyword>
<dbReference type="Proteomes" id="UP000017837">
    <property type="component" value="Unassembled WGS sequence"/>
</dbReference>
<dbReference type="PATRIC" id="fig|1121022.4.peg.1805"/>
<dbReference type="Pfam" id="PF13376">
    <property type="entry name" value="OmdA"/>
    <property type="match status" value="1"/>
</dbReference>
<dbReference type="eggNOG" id="COG4430">
    <property type="taxonomic scope" value="Bacteria"/>
</dbReference>
<accession>V4PXZ0</accession>
<evidence type="ECO:0000313" key="1">
    <source>
        <dbReference type="EMBL" id="ESQ92284.1"/>
    </source>
</evidence>
<evidence type="ECO:0008006" key="3">
    <source>
        <dbReference type="Google" id="ProtNLM"/>
    </source>
</evidence>
<organism evidence="1 2">
    <name type="scientific">Asticcacaulis benevestitus DSM 16100 = ATCC BAA-896</name>
    <dbReference type="NCBI Taxonomy" id="1121022"/>
    <lineage>
        <taxon>Bacteria</taxon>
        <taxon>Pseudomonadati</taxon>
        <taxon>Pseudomonadota</taxon>
        <taxon>Alphaproteobacteria</taxon>
        <taxon>Caulobacterales</taxon>
        <taxon>Caulobacteraceae</taxon>
        <taxon>Asticcacaulis</taxon>
    </lineage>
</organism>
<gene>
    <name evidence="1" type="ORF">ABENE_08965</name>
</gene>
<dbReference type="OrthoDB" id="214150at2"/>
<comment type="caution">
    <text evidence="1">The sequence shown here is derived from an EMBL/GenBank/DDBJ whole genome shotgun (WGS) entry which is preliminary data.</text>
</comment>
<protein>
    <recommendedName>
        <fullName evidence="3">Bacteriocin-protection, YdeI or OmpD-Associated</fullName>
    </recommendedName>
</protein>
<sequence>MPDDIRKALKDRGLYGKYEERPPYQQNDYIGWIDQAKREGTRDKRIRHMLDELEAGGLYMKTRWTG</sequence>
<reference evidence="1 2" key="1">
    <citation type="journal article" date="2014" name="Nature">
        <title>Sequential evolution of bacterial morphology by co-option of a developmental regulator.</title>
        <authorList>
            <person name="Jiang C."/>
            <person name="Brown P.J."/>
            <person name="Ducret A."/>
            <person name="Brun Y.V."/>
        </authorList>
    </citation>
    <scope>NUCLEOTIDE SEQUENCE [LARGE SCALE GENOMIC DNA]</scope>
    <source>
        <strain evidence="1 2">DSM 16100</strain>
    </source>
</reference>
<dbReference type="AlphaFoldDB" id="V4PXZ0"/>
<dbReference type="EMBL" id="AWGB01000014">
    <property type="protein sequence ID" value="ESQ92284.1"/>
    <property type="molecule type" value="Genomic_DNA"/>
</dbReference>